<evidence type="ECO:0000313" key="1">
    <source>
        <dbReference type="EMBL" id="KAF7262450.1"/>
    </source>
</evidence>
<dbReference type="OrthoDB" id="6244748at2759"/>
<dbReference type="EMBL" id="JTDE01000061">
    <property type="protein sequence ID" value="KAF7262450.1"/>
    <property type="molecule type" value="Genomic_DNA"/>
</dbReference>
<sequence>MEFDYEPGEILEEQPKCSKSLEVGYYQMANLLIGVYGQHRITESSVGSLVLRTMARRTGLLEEPYDAYLTNRQISEVYQLVRDQHHRQPPAPQFYGTRTGMTCRRYLCNVCGPLSNGNLHCGDIRTRETGHLQRKLDWITGTTLPDALIRARQNSSY</sequence>
<dbReference type="AlphaFoldDB" id="A0A8S9Z9C4"/>
<keyword evidence="2" id="KW-1185">Reference proteome</keyword>
<evidence type="ECO:0000313" key="2">
    <source>
        <dbReference type="Proteomes" id="UP000822476"/>
    </source>
</evidence>
<comment type="caution">
    <text evidence="1">The sequence shown here is derived from an EMBL/GenBank/DDBJ whole genome shotgun (WGS) entry which is preliminary data.</text>
</comment>
<protein>
    <submittedName>
        <fullName evidence="1">Uncharacterized protein</fullName>
    </submittedName>
</protein>
<organism evidence="1 2">
    <name type="scientific">Paragonimus skrjabini miyazakii</name>
    <dbReference type="NCBI Taxonomy" id="59628"/>
    <lineage>
        <taxon>Eukaryota</taxon>
        <taxon>Metazoa</taxon>
        <taxon>Spiralia</taxon>
        <taxon>Lophotrochozoa</taxon>
        <taxon>Platyhelminthes</taxon>
        <taxon>Trematoda</taxon>
        <taxon>Digenea</taxon>
        <taxon>Plagiorchiida</taxon>
        <taxon>Troglotremata</taxon>
        <taxon>Troglotrematidae</taxon>
        <taxon>Paragonimus</taxon>
    </lineage>
</organism>
<accession>A0A8S9Z9C4</accession>
<proteinExistence type="predicted"/>
<gene>
    <name evidence="1" type="ORF">EG68_00284</name>
</gene>
<reference evidence="1" key="1">
    <citation type="submission" date="2019-07" db="EMBL/GenBank/DDBJ databases">
        <title>Annotation for the trematode Paragonimus miyazaki's.</title>
        <authorList>
            <person name="Choi Y.-J."/>
        </authorList>
    </citation>
    <scope>NUCLEOTIDE SEQUENCE</scope>
    <source>
        <strain evidence="1">Japan</strain>
    </source>
</reference>
<dbReference type="Proteomes" id="UP000822476">
    <property type="component" value="Unassembled WGS sequence"/>
</dbReference>
<name>A0A8S9Z9C4_9TREM</name>